<proteinExistence type="predicted"/>
<protein>
    <submittedName>
        <fullName evidence="1">Uncharacterized protein</fullName>
    </submittedName>
</protein>
<name>A0A6H0XLI6_9PEZI</name>
<evidence type="ECO:0000313" key="1">
    <source>
        <dbReference type="EMBL" id="QIW95616.1"/>
    </source>
</evidence>
<evidence type="ECO:0000313" key="2">
    <source>
        <dbReference type="Proteomes" id="UP000503462"/>
    </source>
</evidence>
<reference evidence="1 2" key="1">
    <citation type="journal article" date="2016" name="Sci. Rep.">
        <title>Peltaster fructicola genome reveals evolution from an invasive phytopathogen to an ectophytic parasite.</title>
        <authorList>
            <person name="Xu C."/>
            <person name="Chen H."/>
            <person name="Gleason M.L."/>
            <person name="Xu J.R."/>
            <person name="Liu H."/>
            <person name="Zhang R."/>
            <person name="Sun G."/>
        </authorList>
    </citation>
    <scope>NUCLEOTIDE SEQUENCE [LARGE SCALE GENOMIC DNA]</scope>
    <source>
        <strain evidence="1 2">LNHT1506</strain>
    </source>
</reference>
<dbReference type="AlphaFoldDB" id="A0A6H0XLI6"/>
<sequence length="151" mass="17188">MDQDEAAKIAHLTQELHELQRQSYGLNSIPVHRVSELNALADEFGLKYFRSAIHDQFSSVHQLSKSLARISRAIDRQYKSLDARFDVEPDYGSGWYDTHLRTITALLNEADALIVRYDNDVARVRSAYLRARADKAKGLWVPDLSAIVEDS</sequence>
<organism evidence="1 2">
    <name type="scientific">Peltaster fructicola</name>
    <dbReference type="NCBI Taxonomy" id="286661"/>
    <lineage>
        <taxon>Eukaryota</taxon>
        <taxon>Fungi</taxon>
        <taxon>Dikarya</taxon>
        <taxon>Ascomycota</taxon>
        <taxon>Pezizomycotina</taxon>
        <taxon>Dothideomycetes</taxon>
        <taxon>Dothideomycetes incertae sedis</taxon>
        <taxon>Peltaster</taxon>
    </lineage>
</organism>
<dbReference type="Proteomes" id="UP000503462">
    <property type="component" value="Chromosome 1"/>
</dbReference>
<keyword evidence="2" id="KW-1185">Reference proteome</keyword>
<accession>A0A6H0XLI6</accession>
<gene>
    <name evidence="1" type="ORF">AMS68_001134</name>
</gene>
<dbReference type="EMBL" id="CP051139">
    <property type="protein sequence ID" value="QIW95616.1"/>
    <property type="molecule type" value="Genomic_DNA"/>
</dbReference>